<dbReference type="eggNOG" id="COG2124">
    <property type="taxonomic scope" value="Bacteria"/>
</dbReference>
<dbReference type="PRINTS" id="PR00359">
    <property type="entry name" value="BP450"/>
</dbReference>
<protein>
    <submittedName>
        <fullName evidence="7">Cytochrome P450</fullName>
    </submittedName>
</protein>
<keyword evidence="4" id="KW-0560">Oxidoreductase</keyword>
<dbReference type="GO" id="GO:0036199">
    <property type="term" value="F:cholest-4-en-3-one 26-monooxygenase activity"/>
    <property type="evidence" value="ECO:0007669"/>
    <property type="project" value="TreeGrafter"/>
</dbReference>
<dbReference type="AlphaFoldDB" id="A0A1I5Y7V2"/>
<dbReference type="Pfam" id="PF00067">
    <property type="entry name" value="p450"/>
    <property type="match status" value="1"/>
</dbReference>
<evidence type="ECO:0000256" key="6">
    <source>
        <dbReference type="ARBA" id="ARBA00023033"/>
    </source>
</evidence>
<keyword evidence="5" id="KW-0408">Iron</keyword>
<dbReference type="GO" id="GO:0020037">
    <property type="term" value="F:heme binding"/>
    <property type="evidence" value="ECO:0007669"/>
    <property type="project" value="InterPro"/>
</dbReference>
<sequence length="407" mass="45335">MPSIVERSLVSLDFWAKPQVERDEVFASLRAAEGPVFCPVPDQPGFYALTRYEEVAEASRNPQVFSSGPTAVSLVDPVPEIADFAGSMINIDDPRHARLRRIVSRSFTPRLIQRVTGDVTVLARRIVDELAERGPCDFVRHVSMPLPLQIICSMMGIPESAYDDVIDATNAILAIGDPDYTDPDGRNRVEVIVEKFTILHELMANLSRLRREKPADDLVTALTHANVDGEALDDRDLGRFFALLVVAGNETTRNALSHALNLLTENPRQKDILLADIDGRLPAAVEEIVRHATPVTWMRRTLTRDYELRGNVYRAGDRVILYYNSANRDEAVFKDADAFDVTRSPNPHVSFGAPGPHFCLGAHLARREITVLLRELYTRLPTVHATAPPVQQRTSFIHGIKSLACAF</sequence>
<evidence type="ECO:0000256" key="1">
    <source>
        <dbReference type="ARBA" id="ARBA00010617"/>
    </source>
</evidence>
<dbReference type="Gene3D" id="1.10.630.10">
    <property type="entry name" value="Cytochrome P450"/>
    <property type="match status" value="1"/>
</dbReference>
<dbReference type="GO" id="GO:0005506">
    <property type="term" value="F:iron ion binding"/>
    <property type="evidence" value="ECO:0007669"/>
    <property type="project" value="InterPro"/>
</dbReference>
<evidence type="ECO:0000313" key="7">
    <source>
        <dbReference type="EMBL" id="SFQ40243.1"/>
    </source>
</evidence>
<evidence type="ECO:0000256" key="2">
    <source>
        <dbReference type="ARBA" id="ARBA00022617"/>
    </source>
</evidence>
<keyword evidence="2" id="KW-0349">Heme</keyword>
<gene>
    <name evidence="7" type="ORF">SAMN04489713_13059</name>
</gene>
<dbReference type="PANTHER" id="PTHR46696:SF4">
    <property type="entry name" value="BIOTIN BIOSYNTHESIS CYTOCHROME P450"/>
    <property type="match status" value="1"/>
</dbReference>
<accession>A0A1I5Y7V2</accession>
<reference evidence="7 8" key="1">
    <citation type="submission" date="2016-10" db="EMBL/GenBank/DDBJ databases">
        <authorList>
            <person name="de Groot N.N."/>
        </authorList>
    </citation>
    <scope>NUCLEOTIDE SEQUENCE [LARGE SCALE GENOMIC DNA]</scope>
    <source>
        <strain evidence="7 8">DSM 43067</strain>
    </source>
</reference>
<dbReference type="InterPro" id="IPR002397">
    <property type="entry name" value="Cyt_P450_B"/>
</dbReference>
<dbReference type="FunFam" id="1.10.630.10:FF:000018">
    <property type="entry name" value="Cytochrome P450 monooxygenase"/>
    <property type="match status" value="1"/>
</dbReference>
<comment type="similarity">
    <text evidence="1">Belongs to the cytochrome P450 family.</text>
</comment>
<dbReference type="Proteomes" id="UP000183413">
    <property type="component" value="Unassembled WGS sequence"/>
</dbReference>
<keyword evidence="6" id="KW-0503">Monooxygenase</keyword>
<dbReference type="STRING" id="1993.SAMN04489713_13059"/>
<dbReference type="InParanoid" id="A0A1I5Y7V2"/>
<dbReference type="CDD" id="cd11033">
    <property type="entry name" value="CYP142-like"/>
    <property type="match status" value="1"/>
</dbReference>
<dbReference type="PANTHER" id="PTHR46696">
    <property type="entry name" value="P450, PUTATIVE (EUROFUNG)-RELATED"/>
    <property type="match status" value="1"/>
</dbReference>
<dbReference type="GO" id="GO:0008395">
    <property type="term" value="F:steroid hydroxylase activity"/>
    <property type="evidence" value="ECO:0007669"/>
    <property type="project" value="TreeGrafter"/>
</dbReference>
<dbReference type="InterPro" id="IPR036396">
    <property type="entry name" value="Cyt_P450_sf"/>
</dbReference>
<keyword evidence="8" id="KW-1185">Reference proteome</keyword>
<proteinExistence type="inferred from homology"/>
<organism evidence="7 8">
    <name type="scientific">Actinomadura madurae</name>
    <dbReference type="NCBI Taxonomy" id="1993"/>
    <lineage>
        <taxon>Bacteria</taxon>
        <taxon>Bacillati</taxon>
        <taxon>Actinomycetota</taxon>
        <taxon>Actinomycetes</taxon>
        <taxon>Streptosporangiales</taxon>
        <taxon>Thermomonosporaceae</taxon>
        <taxon>Actinomadura</taxon>
    </lineage>
</organism>
<evidence type="ECO:0000256" key="5">
    <source>
        <dbReference type="ARBA" id="ARBA00023004"/>
    </source>
</evidence>
<dbReference type="FunCoup" id="A0A1I5Y7V2">
    <property type="interactions" value="13"/>
</dbReference>
<dbReference type="SUPFAM" id="SSF48264">
    <property type="entry name" value="Cytochrome P450"/>
    <property type="match status" value="1"/>
</dbReference>
<dbReference type="GO" id="GO:0006707">
    <property type="term" value="P:cholesterol catabolic process"/>
    <property type="evidence" value="ECO:0007669"/>
    <property type="project" value="TreeGrafter"/>
</dbReference>
<evidence type="ECO:0000256" key="3">
    <source>
        <dbReference type="ARBA" id="ARBA00022723"/>
    </source>
</evidence>
<evidence type="ECO:0000256" key="4">
    <source>
        <dbReference type="ARBA" id="ARBA00023002"/>
    </source>
</evidence>
<name>A0A1I5Y7V2_9ACTN</name>
<keyword evidence="3" id="KW-0479">Metal-binding</keyword>
<dbReference type="EMBL" id="FOVH01000030">
    <property type="protein sequence ID" value="SFQ40243.1"/>
    <property type="molecule type" value="Genomic_DNA"/>
</dbReference>
<dbReference type="InterPro" id="IPR001128">
    <property type="entry name" value="Cyt_P450"/>
</dbReference>
<evidence type="ECO:0000313" key="8">
    <source>
        <dbReference type="Proteomes" id="UP000183413"/>
    </source>
</evidence>
<dbReference type="RefSeq" id="WP_075024861.1">
    <property type="nucleotide sequence ID" value="NZ_FOVH01000030.1"/>
</dbReference>